<dbReference type="GO" id="GO:0006520">
    <property type="term" value="P:amino acid metabolic process"/>
    <property type="evidence" value="ECO:0007669"/>
    <property type="project" value="TreeGrafter"/>
</dbReference>
<sequence>MMEIIGQCRITLRIIGLPQPLYIQTEYKESKEEDKESWLIRSMAFKFALCFLLISVLLNFFLLYNNFIYGGNKTLSWSKEAAIEAEAVASISCSGHGNAYLDGLLFEGVPVCECKSCYGGKDCSEILPDCLADADSGDPLFLEPFWKQHAASSAVVVAGWHRMSYRFDDKSSIAAELEKCIRELHAVIGNAKTDGRYMIFGVGSTQLLNGAIYALSAEDSPSPASVVAAFPFYPVYKSETEFFDSVEFKWLGDASLLKNRSDSSGTSIEFVTSPNNPDGKFRKPVLTGPSAKTIYDHAYYWPHFSAITSAADEDLMIFTLSKLTGHAGSRFGWAFIKDENVYTRMQRYMTMSTLAQSHDIQLRTLKLLKVVLKERGRKLFEFGYKTMRERWERLSKSFSSSKRFSLQKLEPQYCTYFKNVTGPSPAYAWIKCEREEDQDCTAVFQTANIIGRPGIAFFGGSRYVRLSLIKSQDDFELLLQQINALISKESAAASSIYSI</sequence>
<dbReference type="Pfam" id="PF04863">
    <property type="entry name" value="EGF_alliinase"/>
    <property type="match status" value="1"/>
</dbReference>
<dbReference type="InterPro" id="IPR015422">
    <property type="entry name" value="PyrdxlP-dep_Trfase_small"/>
</dbReference>
<dbReference type="CDD" id="cd00609">
    <property type="entry name" value="AAT_like"/>
    <property type="match status" value="1"/>
</dbReference>
<evidence type="ECO:0000259" key="5">
    <source>
        <dbReference type="Pfam" id="PF04863"/>
    </source>
</evidence>
<feature type="transmembrane region" description="Helical" evidence="4">
    <location>
        <begin position="44"/>
        <end position="64"/>
    </location>
</feature>
<dbReference type="PANTHER" id="PTHR43795:SF20">
    <property type="entry name" value="TRYPTOPHAN AMINOTRANSFERASE-RELATED PROTEIN 3"/>
    <property type="match status" value="1"/>
</dbReference>
<protein>
    <submittedName>
        <fullName evidence="7">Tryptophan aminotransferase-related protein</fullName>
    </submittedName>
</protein>
<proteinExistence type="inferred from homology"/>
<dbReference type="InterPro" id="IPR006948">
    <property type="entry name" value="Alliinase_C"/>
</dbReference>
<evidence type="ECO:0000256" key="1">
    <source>
        <dbReference type="ARBA" id="ARBA00001933"/>
    </source>
</evidence>
<dbReference type="InterPro" id="IPR006947">
    <property type="entry name" value="EGF_alliinase"/>
</dbReference>
<evidence type="ECO:0000259" key="6">
    <source>
        <dbReference type="Pfam" id="PF04864"/>
    </source>
</evidence>
<comment type="caution">
    <text evidence="7">The sequence shown here is derived from an EMBL/GenBank/DDBJ whole genome shotgun (WGS) entry which is preliminary data.</text>
</comment>
<dbReference type="InterPro" id="IPR015421">
    <property type="entry name" value="PyrdxlP-dep_Trfase_major"/>
</dbReference>
<dbReference type="InterPro" id="IPR050478">
    <property type="entry name" value="Ethylene_sulfur-biosynth"/>
</dbReference>
<comment type="similarity">
    <text evidence="2">Belongs to the alliinase family.</text>
</comment>
<evidence type="ECO:0000256" key="3">
    <source>
        <dbReference type="ARBA" id="ARBA00022898"/>
    </source>
</evidence>
<dbReference type="Proteomes" id="UP000554482">
    <property type="component" value="Unassembled WGS sequence"/>
</dbReference>
<organism evidence="7 8">
    <name type="scientific">Thalictrum thalictroides</name>
    <name type="common">Rue-anemone</name>
    <name type="synonym">Anemone thalictroides</name>
    <dbReference type="NCBI Taxonomy" id="46969"/>
    <lineage>
        <taxon>Eukaryota</taxon>
        <taxon>Viridiplantae</taxon>
        <taxon>Streptophyta</taxon>
        <taxon>Embryophyta</taxon>
        <taxon>Tracheophyta</taxon>
        <taxon>Spermatophyta</taxon>
        <taxon>Magnoliopsida</taxon>
        <taxon>Ranunculales</taxon>
        <taxon>Ranunculaceae</taxon>
        <taxon>Thalictroideae</taxon>
        <taxon>Thalictrum</taxon>
    </lineage>
</organism>
<dbReference type="Gene3D" id="3.90.1150.10">
    <property type="entry name" value="Aspartate Aminotransferase, domain 1"/>
    <property type="match status" value="1"/>
</dbReference>
<dbReference type="GO" id="GO:0008483">
    <property type="term" value="F:transaminase activity"/>
    <property type="evidence" value="ECO:0007669"/>
    <property type="project" value="UniProtKB-KW"/>
</dbReference>
<keyword evidence="8" id="KW-1185">Reference proteome</keyword>
<dbReference type="SUPFAM" id="SSF53383">
    <property type="entry name" value="PLP-dependent transferases"/>
    <property type="match status" value="1"/>
</dbReference>
<accession>A0A7J6VAX2</accession>
<dbReference type="Gene3D" id="2.10.25.30">
    <property type="entry name" value="EGF-like, alliinase"/>
    <property type="match status" value="1"/>
</dbReference>
<reference evidence="7 8" key="1">
    <citation type="submission" date="2020-06" db="EMBL/GenBank/DDBJ databases">
        <title>Transcriptomic and genomic resources for Thalictrum thalictroides and T. hernandezii: Facilitating candidate gene discovery in an emerging model plant lineage.</title>
        <authorList>
            <person name="Arias T."/>
            <person name="Riano-Pachon D.M."/>
            <person name="Di Stilio V.S."/>
        </authorList>
    </citation>
    <scope>NUCLEOTIDE SEQUENCE [LARGE SCALE GENOMIC DNA]</scope>
    <source>
        <strain evidence="8">cv. WT478/WT964</strain>
        <tissue evidence="7">Leaves</tissue>
    </source>
</reference>
<dbReference type="OrthoDB" id="2020362at2759"/>
<feature type="domain" description="Alliinase C-terminal" evidence="6">
    <location>
        <begin position="132"/>
        <end position="485"/>
    </location>
</feature>
<keyword evidence="7" id="KW-0808">Transferase</keyword>
<name>A0A7J6VAX2_THATH</name>
<keyword evidence="3" id="KW-0663">Pyridoxal phosphate</keyword>
<evidence type="ECO:0000256" key="2">
    <source>
        <dbReference type="ARBA" id="ARBA00006312"/>
    </source>
</evidence>
<dbReference type="PANTHER" id="PTHR43795">
    <property type="entry name" value="BIFUNCTIONAL ASPARTATE AMINOTRANSFERASE AND GLUTAMATE/ASPARTATE-PREPHENATE AMINOTRANSFERASE-RELATED"/>
    <property type="match status" value="1"/>
</dbReference>
<dbReference type="AlphaFoldDB" id="A0A7J6VAX2"/>
<evidence type="ECO:0000313" key="7">
    <source>
        <dbReference type="EMBL" id="KAF5181838.1"/>
    </source>
</evidence>
<keyword evidence="7" id="KW-0032">Aminotransferase</keyword>
<keyword evidence="4" id="KW-0812">Transmembrane</keyword>
<feature type="domain" description="Alliinase EGF-like" evidence="5">
    <location>
        <begin position="76"/>
        <end position="130"/>
    </location>
</feature>
<gene>
    <name evidence="7" type="ORF">FRX31_028576</name>
</gene>
<keyword evidence="4" id="KW-0472">Membrane</keyword>
<comment type="cofactor">
    <cofactor evidence="1">
        <name>pyridoxal 5'-phosphate</name>
        <dbReference type="ChEBI" id="CHEBI:597326"/>
    </cofactor>
</comment>
<dbReference type="InterPro" id="IPR015424">
    <property type="entry name" value="PyrdxlP-dep_Trfase"/>
</dbReference>
<dbReference type="Pfam" id="PF04864">
    <property type="entry name" value="Alliinase_C"/>
    <property type="match status" value="1"/>
</dbReference>
<evidence type="ECO:0000256" key="4">
    <source>
        <dbReference type="SAM" id="Phobius"/>
    </source>
</evidence>
<dbReference type="InterPro" id="IPR037029">
    <property type="entry name" value="Alliinase_N_sf"/>
</dbReference>
<keyword evidence="4" id="KW-1133">Transmembrane helix</keyword>
<evidence type="ECO:0000313" key="8">
    <source>
        <dbReference type="Proteomes" id="UP000554482"/>
    </source>
</evidence>
<dbReference type="Gene3D" id="3.40.640.10">
    <property type="entry name" value="Type I PLP-dependent aspartate aminotransferase-like (Major domain)"/>
    <property type="match status" value="1"/>
</dbReference>
<dbReference type="EMBL" id="JABWDY010035662">
    <property type="protein sequence ID" value="KAF5181838.1"/>
    <property type="molecule type" value="Genomic_DNA"/>
</dbReference>
<dbReference type="GO" id="GO:0016846">
    <property type="term" value="F:carbon-sulfur lyase activity"/>
    <property type="evidence" value="ECO:0007669"/>
    <property type="project" value="InterPro"/>
</dbReference>